<feature type="domain" description="STAS" evidence="1">
    <location>
        <begin position="13"/>
        <end position="106"/>
    </location>
</feature>
<dbReference type="OrthoDB" id="8685730at2"/>
<dbReference type="CDD" id="cd07043">
    <property type="entry name" value="STAS_anti-anti-sigma_factors"/>
    <property type="match status" value="1"/>
</dbReference>
<dbReference type="EMBL" id="LKAJ01000001">
    <property type="protein sequence ID" value="KRG22534.1"/>
    <property type="molecule type" value="Genomic_DNA"/>
</dbReference>
<dbReference type="Pfam" id="PF01740">
    <property type="entry name" value="STAS"/>
    <property type="match status" value="1"/>
</dbReference>
<organism evidence="2">
    <name type="scientific">Candidatus Berkiella aquae</name>
    <dbReference type="NCBI Taxonomy" id="295108"/>
    <lineage>
        <taxon>Bacteria</taxon>
        <taxon>Pseudomonadati</taxon>
        <taxon>Pseudomonadota</taxon>
        <taxon>Gammaproteobacteria</taxon>
        <taxon>Candidatus Berkiellales</taxon>
        <taxon>Candidatus Berkiellaceae</taxon>
        <taxon>Candidatus Berkiella</taxon>
    </lineage>
</organism>
<protein>
    <submittedName>
        <fullName evidence="3">STAS domain-containing protein</fullName>
    </submittedName>
</protein>
<sequence length="165" mass="19403">MQTYPILYLNKKDLFVLKLIGELRFNIAPTLENVLKLSNPYEAKKDILIDMTQTTMVDSTVLGTLLNFFLSEDNRILFTQEPPSIVCNNDDIKRILRDIGINQLFLVKEYDERLAEIWDEYTMVEENMVEKDVIEECIRHSHLTLSQLHRPSRDMDLVVRTLKDK</sequence>
<dbReference type="InterPro" id="IPR036513">
    <property type="entry name" value="STAS_dom_sf"/>
</dbReference>
<reference evidence="3" key="2">
    <citation type="journal article" date="2016" name="Genome Announc.">
        <title>Draft Genome Sequences of Two Novel Amoeba-Resistant Intranuclear Bacteria, 'Candidatus Berkiella cookevillensis' and 'Candidatus Berkiella aquae'.</title>
        <authorList>
            <person name="Mehari Y.T."/>
            <person name="Arivett B.A."/>
            <person name="Farone A.L."/>
            <person name="Gunderson J.H."/>
            <person name="Farone M.B."/>
        </authorList>
    </citation>
    <scope>NUCLEOTIDE SEQUENCE</scope>
    <source>
        <strain evidence="3">HT99</strain>
    </source>
</reference>
<evidence type="ECO:0000313" key="4">
    <source>
        <dbReference type="Proteomes" id="UP000051497"/>
    </source>
</evidence>
<name>A0A0Q9YNZ8_9GAMM</name>
<evidence type="ECO:0000313" key="3">
    <source>
        <dbReference type="EMBL" id="MCS5712101.1"/>
    </source>
</evidence>
<dbReference type="RefSeq" id="WP_075064739.1">
    <property type="nucleotide sequence ID" value="NZ_LKAJ02000001.1"/>
</dbReference>
<dbReference type="EMBL" id="LKAJ02000001">
    <property type="protein sequence ID" value="MCS5712101.1"/>
    <property type="molecule type" value="Genomic_DNA"/>
</dbReference>
<keyword evidence="4" id="KW-1185">Reference proteome</keyword>
<proteinExistence type="predicted"/>
<comment type="caution">
    <text evidence="2">The sequence shown here is derived from an EMBL/GenBank/DDBJ whole genome shotgun (WGS) entry which is preliminary data.</text>
</comment>
<gene>
    <name evidence="2" type="ORF">HT99x_00070</name>
    <name evidence="3" type="ORF">HT99x_011720</name>
</gene>
<dbReference type="Gene3D" id="3.30.750.24">
    <property type="entry name" value="STAS domain"/>
    <property type="match status" value="1"/>
</dbReference>
<reference evidence="3" key="3">
    <citation type="submission" date="2021-06" db="EMBL/GenBank/DDBJ databases">
        <title>Genomic Description and Analysis of Intracellular Bacteria, Candidatus Berkiella cookevillensis and Candidatus Berkiella aquae.</title>
        <authorList>
            <person name="Kidane D.T."/>
            <person name="Mehari Y.T."/>
            <person name="Rice F.C."/>
            <person name="Arivett B.A."/>
            <person name="Farone A.L."/>
            <person name="Berk S.G."/>
            <person name="Farone M.B."/>
        </authorList>
    </citation>
    <scope>NUCLEOTIDE SEQUENCE</scope>
    <source>
        <strain evidence="3">HT99</strain>
    </source>
</reference>
<dbReference type="PROSITE" id="PS50801">
    <property type="entry name" value="STAS"/>
    <property type="match status" value="1"/>
</dbReference>
<evidence type="ECO:0000259" key="1">
    <source>
        <dbReference type="PROSITE" id="PS50801"/>
    </source>
</evidence>
<dbReference type="STRING" id="295108.HT99x_00070"/>
<dbReference type="AlphaFoldDB" id="A0A0Q9YNZ8"/>
<dbReference type="Proteomes" id="UP000051497">
    <property type="component" value="Unassembled WGS sequence"/>
</dbReference>
<reference evidence="2" key="1">
    <citation type="submission" date="2015-09" db="EMBL/GenBank/DDBJ databases">
        <title>Draft Genome Sequences of Two Novel Amoeba-resistant Intranuclear Bacteria, Candidatus Berkiella cookevillensis and Candidatus Berkiella aquae.</title>
        <authorList>
            <person name="Mehari Y.T."/>
            <person name="Arivett B.A."/>
            <person name="Farone A.L."/>
            <person name="Gunderson J.H."/>
            <person name="Farone M.B."/>
        </authorList>
    </citation>
    <scope>NUCLEOTIDE SEQUENCE [LARGE SCALE GENOMIC DNA]</scope>
    <source>
        <strain evidence="2">HT99</strain>
    </source>
</reference>
<evidence type="ECO:0000313" key="2">
    <source>
        <dbReference type="EMBL" id="KRG22534.1"/>
    </source>
</evidence>
<accession>A0A0Q9YNZ8</accession>
<dbReference type="SUPFAM" id="SSF52091">
    <property type="entry name" value="SpoIIaa-like"/>
    <property type="match status" value="1"/>
</dbReference>
<dbReference type="InterPro" id="IPR002645">
    <property type="entry name" value="STAS_dom"/>
</dbReference>